<evidence type="ECO:0008006" key="4">
    <source>
        <dbReference type="Google" id="ProtNLM"/>
    </source>
</evidence>
<dbReference type="EMBL" id="JABXXR010000007">
    <property type="protein sequence ID" value="NVN39357.1"/>
    <property type="molecule type" value="Genomic_DNA"/>
</dbReference>
<feature type="compositionally biased region" description="Basic and acidic residues" evidence="1">
    <location>
        <begin position="292"/>
        <end position="301"/>
    </location>
</feature>
<evidence type="ECO:0000313" key="2">
    <source>
        <dbReference type="EMBL" id="NVN39357.1"/>
    </source>
</evidence>
<feature type="region of interest" description="Disordered" evidence="1">
    <location>
        <begin position="279"/>
        <end position="301"/>
    </location>
</feature>
<organism evidence="2 3">
    <name type="scientific">Ameyamaea chiangmaiensis</name>
    <dbReference type="NCBI Taxonomy" id="442969"/>
    <lineage>
        <taxon>Bacteria</taxon>
        <taxon>Pseudomonadati</taxon>
        <taxon>Pseudomonadota</taxon>
        <taxon>Alphaproteobacteria</taxon>
        <taxon>Acetobacterales</taxon>
        <taxon>Acetobacteraceae</taxon>
        <taxon>Ameyamaea</taxon>
    </lineage>
</organism>
<comment type="caution">
    <text evidence="2">The sequence shown here is derived from an EMBL/GenBank/DDBJ whole genome shotgun (WGS) entry which is preliminary data.</text>
</comment>
<name>A0A850P3X6_9PROT</name>
<evidence type="ECO:0000256" key="1">
    <source>
        <dbReference type="SAM" id="MobiDB-lite"/>
    </source>
</evidence>
<feature type="region of interest" description="Disordered" evidence="1">
    <location>
        <begin position="127"/>
        <end position="216"/>
    </location>
</feature>
<feature type="compositionally biased region" description="Basic and acidic residues" evidence="1">
    <location>
        <begin position="127"/>
        <end position="141"/>
    </location>
</feature>
<dbReference type="RefSeq" id="WP_176612376.1">
    <property type="nucleotide sequence ID" value="NZ_JABXXR010000007.1"/>
</dbReference>
<accession>A0A850P3X6</accession>
<dbReference type="Proteomes" id="UP000585665">
    <property type="component" value="Unassembled WGS sequence"/>
</dbReference>
<sequence>MTDLPAPLTPPDCDLRGYDFMPILGHRLFQSSLYRIAVVTNPRAGLAAIKLWWEAWNQVPCGSLPDNEIELSVMADFGADVKGWRKCSDLSMRGFVKCSDGRWYHPVLCAEAIEKFRFREKHEAKRGKDRERLAQWRDRQHGNGATKRASGHAETSDETHDETRFTTDENEKTGVSSQGKREREKETLLPSVVERGAQTAPAPPRKPTKRGSRIPDDWALSGDLRAFALGKGFDFVRVEHIAEKFKNHWQASSGSNATKIDWDAAFRVWVNNEFDRFPPGPTVRPAQNRGEQPLDRMTPQEKRLAVWANVPDVEGV</sequence>
<evidence type="ECO:0000313" key="3">
    <source>
        <dbReference type="Proteomes" id="UP000585665"/>
    </source>
</evidence>
<reference evidence="2 3" key="1">
    <citation type="submission" date="2020-06" db="EMBL/GenBank/DDBJ databases">
        <title>Description of novel acetic acid bacteria.</title>
        <authorList>
            <person name="Sombolestani A."/>
        </authorList>
    </citation>
    <scope>NUCLEOTIDE SEQUENCE [LARGE SCALE GENOMIC DNA]</scope>
    <source>
        <strain evidence="2 3">LMG 27010</strain>
    </source>
</reference>
<gene>
    <name evidence="2" type="ORF">HUK82_02090</name>
</gene>
<feature type="compositionally biased region" description="Basic and acidic residues" evidence="1">
    <location>
        <begin position="154"/>
        <end position="172"/>
    </location>
</feature>
<protein>
    <recommendedName>
        <fullName evidence="4">DUF1376 domain-containing protein</fullName>
    </recommendedName>
</protein>
<keyword evidence="3" id="KW-1185">Reference proteome</keyword>
<proteinExistence type="predicted"/>
<dbReference type="AlphaFoldDB" id="A0A850P3X6"/>